<dbReference type="Proteomes" id="UP000287470">
    <property type="component" value="Unassembled WGS sequence"/>
</dbReference>
<sequence>MMTPTSSSTPVHPRLRGEDSVPLVRSMMSCGSPPLARGRSLRLPVEHEHGRFTPACAGKMMVPAGALSSVQVHPRLRGEDYDRFKVTVPDYGSPPLARGRFWIITDLSNCNRFTPACAGKMGVGRGAGSLTTVHPRLRGEDSTSPGKSQSAGGSPPLARGRFGLGRPAGADRRFTPACAGKIRWRRRSSIRNPVHPRLRGEDIDKRLTPETIVGSPPLARGRCLNRHAKETRGRFTPACAGKIATIRSSPHCSPVHPRLRGEDWFHGTRSSRAHGSPPLARGRFDPVQQLLDPRRFTPACAGKIGPAAARSSARSVHPRLRGEDRTCLRTGKHASGSPPLARGRSQYVSIDTAGRRFTPACAGKICRARPAGPPAPVHPRLRGEDEHHPGAGYLFDGSPPLARGRYGLQGQDRLPDRFTPACAGKIVGSVVSSGARPVPPPRLRGEDFGRVGESDNLCGSPPLARGRSQQKPTLRAFYRFTPACAGKMGPYRPAIRCAPVHPRLRGEDGHGLRRRLDGLGSPPLARGRFLEFVVLQPGLRFTPACAGKMTPDGTLLMQQQVHPPLAQGRSRARSQGQ</sequence>
<feature type="region of interest" description="Disordered" evidence="1">
    <location>
        <begin position="433"/>
        <end position="470"/>
    </location>
</feature>
<comment type="caution">
    <text evidence="2">The sequence shown here is derived from an EMBL/GenBank/DDBJ whole genome shotgun (WGS) entry which is preliminary data.</text>
</comment>
<organism evidence="2 3">
    <name type="scientific">Bifidobacterium samirii</name>
    <dbReference type="NCBI Taxonomy" id="2306974"/>
    <lineage>
        <taxon>Bacteria</taxon>
        <taxon>Bacillati</taxon>
        <taxon>Actinomycetota</taxon>
        <taxon>Actinomycetes</taxon>
        <taxon>Bifidobacteriales</taxon>
        <taxon>Bifidobacteriaceae</taxon>
        <taxon>Bifidobacterium</taxon>
    </lineage>
</organism>
<evidence type="ECO:0000313" key="3">
    <source>
        <dbReference type="Proteomes" id="UP000287470"/>
    </source>
</evidence>
<evidence type="ECO:0000256" key="1">
    <source>
        <dbReference type="SAM" id="MobiDB-lite"/>
    </source>
</evidence>
<dbReference type="EMBL" id="QXGK01000029">
    <property type="protein sequence ID" value="RSX51073.1"/>
    <property type="molecule type" value="Genomic_DNA"/>
</dbReference>
<gene>
    <name evidence="2" type="ORF">D2E24_1913</name>
</gene>
<dbReference type="AntiFam" id="ANF00006">
    <property type="entry name" value="Translation of CRISPR region"/>
</dbReference>
<keyword evidence="3" id="KW-1185">Reference proteome</keyword>
<reference evidence="2 3" key="1">
    <citation type="submission" date="2018-09" db="EMBL/GenBank/DDBJ databases">
        <title>Characterization of the phylogenetic diversity of five novel species belonging to the genus Bifidobacterium.</title>
        <authorList>
            <person name="Lugli G.A."/>
            <person name="Duranti S."/>
            <person name="Milani C."/>
        </authorList>
    </citation>
    <scope>NUCLEOTIDE SEQUENCE [LARGE SCALE GENOMIC DNA]</scope>
    <source>
        <strain evidence="2 3">2033B</strain>
    </source>
</reference>
<dbReference type="AntiFam" id="ANF00057">
    <property type="entry name" value="Translation of E. coli type CRISPR repeat"/>
</dbReference>
<feature type="compositionally biased region" description="Basic and acidic residues" evidence="1">
    <location>
        <begin position="443"/>
        <end position="453"/>
    </location>
</feature>
<name>A0A430FDZ0_9BIFI</name>
<protein>
    <submittedName>
        <fullName evidence="2">Uncharacterized protein</fullName>
    </submittedName>
</protein>
<evidence type="ECO:0000313" key="2">
    <source>
        <dbReference type="EMBL" id="RSX51073.1"/>
    </source>
</evidence>
<feature type="region of interest" description="Disordered" evidence="1">
    <location>
        <begin position="128"/>
        <end position="171"/>
    </location>
</feature>
<accession>A0A430FDZ0</accession>
<dbReference type="AlphaFoldDB" id="A0A430FDZ0"/>
<feature type="compositionally biased region" description="Polar residues" evidence="1">
    <location>
        <begin position="142"/>
        <end position="152"/>
    </location>
</feature>
<proteinExistence type="predicted"/>